<dbReference type="EMBL" id="CP034539">
    <property type="protein sequence ID" value="AZQ39230.1"/>
    <property type="molecule type" value="Genomic_DNA"/>
</dbReference>
<sequence>MSAQQASACSLMDTEELPGIFGRYGKYEAFVGTRPDPVDGKRPWGCTWGNPTSYASVQEVSREDYRNRLGAPGVQLIPQNMAKGESFGVRPADDGPMMFAFTVGARHFLFDVVPSRDGDYPQFVQDEIGQDLLRLLIPAMEDALT</sequence>
<evidence type="ECO:0000313" key="2">
    <source>
        <dbReference type="Proteomes" id="UP000280298"/>
    </source>
</evidence>
<gene>
    <name evidence="1" type="ORF">EJ357_42135</name>
</gene>
<name>A0A3Q9EZC3_9ACTN</name>
<accession>A0A3Q9EZC3</accession>
<organism evidence="1 2">
    <name type="scientific">Streptomyces cyaneochromogenes</name>
    <dbReference type="NCBI Taxonomy" id="2496836"/>
    <lineage>
        <taxon>Bacteria</taxon>
        <taxon>Bacillati</taxon>
        <taxon>Actinomycetota</taxon>
        <taxon>Actinomycetes</taxon>
        <taxon>Kitasatosporales</taxon>
        <taxon>Streptomycetaceae</taxon>
        <taxon>Streptomyces</taxon>
    </lineage>
</organism>
<proteinExistence type="predicted"/>
<reference evidence="1 2" key="1">
    <citation type="journal article" date="2019" name="Int. J. Syst. Evol. Microbiol.">
        <title>Streptomyces cyaneochromogenes sp. nov., a blue pigment-producing actinomycete from manganese-contaminated soil.</title>
        <authorList>
            <person name="Tang X."/>
            <person name="Zhao J."/>
            <person name="Li K."/>
            <person name="Chen Z."/>
            <person name="Sun Y."/>
            <person name="Gao J."/>
        </authorList>
    </citation>
    <scope>NUCLEOTIDE SEQUENCE [LARGE SCALE GENOMIC DNA]</scope>
    <source>
        <strain evidence="1 2">MK-45</strain>
    </source>
</reference>
<evidence type="ECO:0000313" key="1">
    <source>
        <dbReference type="EMBL" id="AZQ39230.1"/>
    </source>
</evidence>
<dbReference type="OrthoDB" id="3874239at2"/>
<dbReference type="KEGG" id="scya:EJ357_42135"/>
<dbReference type="AlphaFoldDB" id="A0A3Q9EZC3"/>
<keyword evidence="2" id="KW-1185">Reference proteome</keyword>
<protein>
    <submittedName>
        <fullName evidence="1">Uncharacterized protein</fullName>
    </submittedName>
</protein>
<dbReference type="Proteomes" id="UP000280298">
    <property type="component" value="Chromosome"/>
</dbReference>
<dbReference type="RefSeq" id="WP_126397301.1">
    <property type="nucleotide sequence ID" value="NZ_CP034539.1"/>
</dbReference>